<protein>
    <submittedName>
        <fullName evidence="2">Uncharacterized protein</fullName>
    </submittedName>
</protein>
<dbReference type="AlphaFoldDB" id="A0A2J8SQ61"/>
<feature type="region of interest" description="Disordered" evidence="1">
    <location>
        <begin position="1"/>
        <end position="21"/>
    </location>
</feature>
<organism evidence="2">
    <name type="scientific">Pongo abelii</name>
    <name type="common">Sumatran orangutan</name>
    <name type="synonym">Pongo pygmaeus abelii</name>
    <dbReference type="NCBI Taxonomy" id="9601"/>
    <lineage>
        <taxon>Eukaryota</taxon>
        <taxon>Metazoa</taxon>
        <taxon>Chordata</taxon>
        <taxon>Craniata</taxon>
        <taxon>Vertebrata</taxon>
        <taxon>Euteleostomi</taxon>
        <taxon>Mammalia</taxon>
        <taxon>Eutheria</taxon>
        <taxon>Euarchontoglires</taxon>
        <taxon>Primates</taxon>
        <taxon>Haplorrhini</taxon>
        <taxon>Catarrhini</taxon>
        <taxon>Hominidae</taxon>
        <taxon>Pongo</taxon>
    </lineage>
</organism>
<evidence type="ECO:0000256" key="1">
    <source>
        <dbReference type="SAM" id="MobiDB-lite"/>
    </source>
</evidence>
<sequence length="67" mass="7279">MHSVVLPGGCHDTSTHGDKEKRVEKAISNVLGFQLIITRGYGIRKTSIQNDSLIGSKNSTLERATVL</sequence>
<gene>
    <name evidence="2" type="ORF">CR201_G0041356</name>
</gene>
<reference evidence="2" key="1">
    <citation type="submission" date="2017-12" db="EMBL/GenBank/DDBJ databases">
        <title>High-resolution comparative analysis of great ape genomes.</title>
        <authorList>
            <person name="Pollen A."/>
            <person name="Hastie A."/>
            <person name="Hormozdiari F."/>
            <person name="Dougherty M."/>
            <person name="Liu R."/>
            <person name="Chaisson M."/>
            <person name="Hoppe E."/>
            <person name="Hill C."/>
            <person name="Pang A."/>
            <person name="Hillier L."/>
            <person name="Baker C."/>
            <person name="Armstrong J."/>
            <person name="Shendure J."/>
            <person name="Paten B."/>
            <person name="Wilson R."/>
            <person name="Chao H."/>
            <person name="Schneider V."/>
            <person name="Ventura M."/>
            <person name="Kronenberg Z."/>
            <person name="Murali S."/>
            <person name="Gordon D."/>
            <person name="Cantsilieris S."/>
            <person name="Munson K."/>
            <person name="Nelson B."/>
            <person name="Raja A."/>
            <person name="Underwood J."/>
            <person name="Diekhans M."/>
            <person name="Fiddes I."/>
            <person name="Haussler D."/>
            <person name="Eichler E."/>
        </authorList>
    </citation>
    <scope>NUCLEOTIDE SEQUENCE [LARGE SCALE GENOMIC DNA]</scope>
    <source>
        <strain evidence="2">Susie</strain>
    </source>
</reference>
<name>A0A2J8SQ61_PONAB</name>
<proteinExistence type="predicted"/>
<evidence type="ECO:0000313" key="2">
    <source>
        <dbReference type="EMBL" id="PNJ22904.1"/>
    </source>
</evidence>
<accession>A0A2J8SQ61</accession>
<comment type="caution">
    <text evidence="2">The sequence shown here is derived from an EMBL/GenBank/DDBJ whole genome shotgun (WGS) entry which is preliminary data.</text>
</comment>
<dbReference type="EMBL" id="NDHI03003556">
    <property type="protein sequence ID" value="PNJ22904.1"/>
    <property type="molecule type" value="Genomic_DNA"/>
</dbReference>